<gene>
    <name evidence="15" type="ORF">FOZ74_00945</name>
</gene>
<evidence type="ECO:0000256" key="1">
    <source>
        <dbReference type="ARBA" id="ARBA00001970"/>
    </source>
</evidence>
<evidence type="ECO:0000256" key="11">
    <source>
        <dbReference type="ARBA" id="ARBA00023136"/>
    </source>
</evidence>
<sequence>MSRTTERYHPTLITLHWLTLLLMVGVYALIELHDGLPKGSAERALAKSWHESLGILVFAVVVLVRLPLRWMLGQPSELAGTPAWQSRLAHVMHWALYGLLIAAPVLGYLSLNAKGAPVSLFGLELPGLMAPDKALAGGLKEVHEAIGTLGYWLIGLHAAAALVHHYLMHDTTLARMGLGRARLDPNSRDSR</sequence>
<dbReference type="KEGG" id="cof:FOZ74_00945"/>
<evidence type="ECO:0000256" key="5">
    <source>
        <dbReference type="ARBA" id="ARBA00022617"/>
    </source>
</evidence>
<evidence type="ECO:0000256" key="3">
    <source>
        <dbReference type="ARBA" id="ARBA00022448"/>
    </source>
</evidence>
<feature type="domain" description="Cytochrome b561 bacterial/Ni-hydrogenase" evidence="14">
    <location>
        <begin position="7"/>
        <end position="176"/>
    </location>
</feature>
<feature type="transmembrane region" description="Helical" evidence="13">
    <location>
        <begin position="50"/>
        <end position="68"/>
    </location>
</feature>
<evidence type="ECO:0000256" key="8">
    <source>
        <dbReference type="ARBA" id="ARBA00022982"/>
    </source>
</evidence>
<evidence type="ECO:0000259" key="14">
    <source>
        <dbReference type="Pfam" id="PF01292"/>
    </source>
</evidence>
<evidence type="ECO:0000256" key="2">
    <source>
        <dbReference type="ARBA" id="ARBA00004651"/>
    </source>
</evidence>
<dbReference type="InterPro" id="IPR016174">
    <property type="entry name" value="Di-haem_cyt_TM"/>
</dbReference>
<keyword evidence="9 13" id="KW-1133">Transmembrane helix</keyword>
<dbReference type="OrthoDB" id="8536275at2"/>
<dbReference type="GO" id="GO:0020037">
    <property type="term" value="F:heme binding"/>
    <property type="evidence" value="ECO:0007669"/>
    <property type="project" value="TreeGrafter"/>
</dbReference>
<keyword evidence="16" id="KW-1185">Reference proteome</keyword>
<evidence type="ECO:0000256" key="13">
    <source>
        <dbReference type="SAM" id="Phobius"/>
    </source>
</evidence>
<name>A0A5B8RU18_9BURK</name>
<accession>A0A5B8RU18</accession>
<dbReference type="InterPro" id="IPR052168">
    <property type="entry name" value="Cytochrome_b561_oxidase"/>
</dbReference>
<dbReference type="AlphaFoldDB" id="A0A5B8RU18"/>
<keyword evidence="11 13" id="KW-0472">Membrane</keyword>
<keyword evidence="3" id="KW-0813">Transport</keyword>
<organism evidence="15 16">
    <name type="scientific">Comamonas flocculans</name>
    <dbReference type="NCBI Taxonomy" id="2597701"/>
    <lineage>
        <taxon>Bacteria</taxon>
        <taxon>Pseudomonadati</taxon>
        <taxon>Pseudomonadota</taxon>
        <taxon>Betaproteobacteria</taxon>
        <taxon>Burkholderiales</taxon>
        <taxon>Comamonadaceae</taxon>
        <taxon>Comamonas</taxon>
    </lineage>
</organism>
<feature type="transmembrane region" description="Helical" evidence="13">
    <location>
        <begin position="12"/>
        <end position="30"/>
    </location>
</feature>
<feature type="transmembrane region" description="Helical" evidence="13">
    <location>
        <begin position="88"/>
        <end position="111"/>
    </location>
</feature>
<dbReference type="PANTHER" id="PTHR30529:SF3">
    <property type="entry name" value="CYTOCHROME B561 HOMOLOG 1"/>
    <property type="match status" value="1"/>
</dbReference>
<keyword evidence="8" id="KW-0249">Electron transport</keyword>
<evidence type="ECO:0000256" key="7">
    <source>
        <dbReference type="ARBA" id="ARBA00022723"/>
    </source>
</evidence>
<evidence type="ECO:0000313" key="16">
    <source>
        <dbReference type="Proteomes" id="UP000321199"/>
    </source>
</evidence>
<dbReference type="SUPFAM" id="SSF81342">
    <property type="entry name" value="Transmembrane di-heme cytochromes"/>
    <property type="match status" value="1"/>
</dbReference>
<protein>
    <submittedName>
        <fullName evidence="15">Cytochrome b</fullName>
    </submittedName>
</protein>
<evidence type="ECO:0000256" key="6">
    <source>
        <dbReference type="ARBA" id="ARBA00022692"/>
    </source>
</evidence>
<dbReference type="Proteomes" id="UP000321199">
    <property type="component" value="Chromosome"/>
</dbReference>
<dbReference type="InterPro" id="IPR011577">
    <property type="entry name" value="Cyt_b561_bac/Ni-Hgenase"/>
</dbReference>
<dbReference type="PANTHER" id="PTHR30529">
    <property type="entry name" value="CYTOCHROME B561"/>
    <property type="match status" value="1"/>
</dbReference>
<dbReference type="RefSeq" id="WP_013519687.1">
    <property type="nucleotide sequence ID" value="NZ_CP042344.1"/>
</dbReference>
<evidence type="ECO:0000256" key="4">
    <source>
        <dbReference type="ARBA" id="ARBA00022475"/>
    </source>
</evidence>
<dbReference type="GO" id="GO:0022904">
    <property type="term" value="P:respiratory electron transport chain"/>
    <property type="evidence" value="ECO:0007669"/>
    <property type="project" value="InterPro"/>
</dbReference>
<evidence type="ECO:0000256" key="9">
    <source>
        <dbReference type="ARBA" id="ARBA00022989"/>
    </source>
</evidence>
<dbReference type="EMBL" id="CP042344">
    <property type="protein sequence ID" value="QEA11725.1"/>
    <property type="molecule type" value="Genomic_DNA"/>
</dbReference>
<evidence type="ECO:0000256" key="12">
    <source>
        <dbReference type="ARBA" id="ARBA00037975"/>
    </source>
</evidence>
<evidence type="ECO:0000313" key="15">
    <source>
        <dbReference type="EMBL" id="QEA11725.1"/>
    </source>
</evidence>
<reference evidence="15 16" key="1">
    <citation type="submission" date="2019-07" db="EMBL/GenBank/DDBJ databases">
        <title>Complete genome sequence of Comamonas sp. NLF 7-7 isolated from livestock.</title>
        <authorList>
            <person name="Kim D.H."/>
            <person name="Kim J.G."/>
        </authorList>
    </citation>
    <scope>NUCLEOTIDE SEQUENCE [LARGE SCALE GENOMIC DNA]</scope>
    <source>
        <strain evidence="15 16">NLF 7-7</strain>
    </source>
</reference>
<keyword evidence="4" id="KW-1003">Cell membrane</keyword>
<dbReference type="GO" id="GO:0046872">
    <property type="term" value="F:metal ion binding"/>
    <property type="evidence" value="ECO:0007669"/>
    <property type="project" value="UniProtKB-KW"/>
</dbReference>
<keyword evidence="7" id="KW-0479">Metal-binding</keyword>
<evidence type="ECO:0000256" key="10">
    <source>
        <dbReference type="ARBA" id="ARBA00023004"/>
    </source>
</evidence>
<keyword evidence="5" id="KW-0349">Heme</keyword>
<keyword evidence="6 13" id="KW-0812">Transmembrane</keyword>
<comment type="similarity">
    <text evidence="12">Belongs to the cytochrome b561 family.</text>
</comment>
<proteinExistence type="inferred from homology"/>
<feature type="transmembrane region" description="Helical" evidence="13">
    <location>
        <begin position="149"/>
        <end position="167"/>
    </location>
</feature>
<keyword evidence="10" id="KW-0408">Iron</keyword>
<dbReference type="Pfam" id="PF01292">
    <property type="entry name" value="Ni_hydr_CYTB"/>
    <property type="match status" value="1"/>
</dbReference>
<dbReference type="GO" id="GO:0005886">
    <property type="term" value="C:plasma membrane"/>
    <property type="evidence" value="ECO:0007669"/>
    <property type="project" value="UniProtKB-SubCell"/>
</dbReference>
<dbReference type="GO" id="GO:0009055">
    <property type="term" value="F:electron transfer activity"/>
    <property type="evidence" value="ECO:0007669"/>
    <property type="project" value="InterPro"/>
</dbReference>
<comment type="cofactor">
    <cofactor evidence="1">
        <name>heme b</name>
        <dbReference type="ChEBI" id="CHEBI:60344"/>
    </cofactor>
</comment>
<comment type="subcellular location">
    <subcellularLocation>
        <location evidence="2">Cell membrane</location>
        <topology evidence="2">Multi-pass membrane protein</topology>
    </subcellularLocation>
</comment>